<dbReference type="SUPFAM" id="SSF52283">
    <property type="entry name" value="Formate/glycerate dehydrogenase catalytic domain-like"/>
    <property type="match status" value="1"/>
</dbReference>
<organism evidence="6 7">
    <name type="scientific">Rhizobium viscosum</name>
    <name type="common">Arthrobacter viscosus</name>
    <dbReference type="NCBI Taxonomy" id="1673"/>
    <lineage>
        <taxon>Bacteria</taxon>
        <taxon>Pseudomonadati</taxon>
        <taxon>Pseudomonadota</taxon>
        <taxon>Alphaproteobacteria</taxon>
        <taxon>Hyphomicrobiales</taxon>
        <taxon>Rhizobiaceae</taxon>
        <taxon>Rhizobium/Agrobacterium group</taxon>
        <taxon>Rhizobium</taxon>
    </lineage>
</organism>
<keyword evidence="7" id="KW-1185">Reference proteome</keyword>
<comment type="similarity">
    <text evidence="3">Belongs to the D-isomer specific 2-hydroxyacid dehydrogenase family.</text>
</comment>
<dbReference type="InterPro" id="IPR050223">
    <property type="entry name" value="D-isomer_2-hydroxyacid_DH"/>
</dbReference>
<gene>
    <name evidence="6" type="ORF">H4W29_005217</name>
</gene>
<name>A0ABR9IXM0_RHIVS</name>
<evidence type="ECO:0000256" key="2">
    <source>
        <dbReference type="ARBA" id="ARBA00023027"/>
    </source>
</evidence>
<evidence type="ECO:0000313" key="6">
    <source>
        <dbReference type="EMBL" id="MBE1507972.1"/>
    </source>
</evidence>
<evidence type="ECO:0000313" key="7">
    <source>
        <dbReference type="Proteomes" id="UP000620262"/>
    </source>
</evidence>
<dbReference type="InterPro" id="IPR036291">
    <property type="entry name" value="NAD(P)-bd_dom_sf"/>
</dbReference>
<sequence>MRIVFSGHTFPDMPDYLKRSLAGEHEILLWDGELANMPSNIDILIPRAQRIGATEMDRGNVKFIQQFGVGLDGVDLAAARCRGIPVANVPGTGGNADSVAEHAILLLLMLLRQCNKVRENIRDGILGAPVGTALAGRSVCLYGLGAVAKSLAKRLKAFDVRLLGLTRAPSAEKASEYHLDRCYSAENAEACLSQSDILIVCVKHTSETTGLVQEQHLRWLRPGAVLINIARAGLIDRKGLEACIADGQLGGVGLDVFWTEPADALDPLLAHPNVIMTPHVAGITDRSLADIARAVAENIERFAVMRPLLNTVEQGF</sequence>
<feature type="domain" description="D-isomer specific 2-hydroxyacid dehydrogenase NAD-binding" evidence="5">
    <location>
        <begin position="105"/>
        <end position="281"/>
    </location>
</feature>
<evidence type="ECO:0000259" key="4">
    <source>
        <dbReference type="Pfam" id="PF00389"/>
    </source>
</evidence>
<reference evidence="6 7" key="1">
    <citation type="submission" date="2020-10" db="EMBL/GenBank/DDBJ databases">
        <title>Sequencing the genomes of 1000 actinobacteria strains.</title>
        <authorList>
            <person name="Klenk H.-P."/>
        </authorList>
    </citation>
    <scope>NUCLEOTIDE SEQUENCE [LARGE SCALE GENOMIC DNA]</scope>
    <source>
        <strain evidence="6 7">DSM 7307</strain>
    </source>
</reference>
<dbReference type="RefSeq" id="WP_192731650.1">
    <property type="nucleotide sequence ID" value="NZ_BAAAVL010000002.1"/>
</dbReference>
<dbReference type="Proteomes" id="UP000620262">
    <property type="component" value="Unassembled WGS sequence"/>
</dbReference>
<dbReference type="SUPFAM" id="SSF51735">
    <property type="entry name" value="NAD(P)-binding Rossmann-fold domains"/>
    <property type="match status" value="1"/>
</dbReference>
<dbReference type="PANTHER" id="PTHR10996">
    <property type="entry name" value="2-HYDROXYACID DEHYDROGENASE-RELATED"/>
    <property type="match status" value="1"/>
</dbReference>
<evidence type="ECO:0000256" key="1">
    <source>
        <dbReference type="ARBA" id="ARBA00023002"/>
    </source>
</evidence>
<protein>
    <submittedName>
        <fullName evidence="6">Phosphoglycerate dehydrogenase-like enzyme</fullName>
    </submittedName>
</protein>
<evidence type="ECO:0000256" key="3">
    <source>
        <dbReference type="RuleBase" id="RU003719"/>
    </source>
</evidence>
<keyword evidence="1 3" id="KW-0560">Oxidoreductase</keyword>
<accession>A0ABR9IXM0</accession>
<feature type="domain" description="D-isomer specific 2-hydroxyacid dehydrogenase catalytic" evidence="4">
    <location>
        <begin position="33"/>
        <end position="312"/>
    </location>
</feature>
<comment type="caution">
    <text evidence="6">The sequence shown here is derived from an EMBL/GenBank/DDBJ whole genome shotgun (WGS) entry which is preliminary data.</text>
</comment>
<dbReference type="Pfam" id="PF02826">
    <property type="entry name" value="2-Hacid_dh_C"/>
    <property type="match status" value="1"/>
</dbReference>
<keyword evidence="2" id="KW-0520">NAD</keyword>
<dbReference type="InterPro" id="IPR006139">
    <property type="entry name" value="D-isomer_2_OHA_DH_cat_dom"/>
</dbReference>
<dbReference type="Gene3D" id="3.40.50.720">
    <property type="entry name" value="NAD(P)-binding Rossmann-like Domain"/>
    <property type="match status" value="2"/>
</dbReference>
<evidence type="ECO:0000259" key="5">
    <source>
        <dbReference type="Pfam" id="PF02826"/>
    </source>
</evidence>
<dbReference type="EMBL" id="JADBEC010000002">
    <property type="protein sequence ID" value="MBE1507972.1"/>
    <property type="molecule type" value="Genomic_DNA"/>
</dbReference>
<dbReference type="Pfam" id="PF00389">
    <property type="entry name" value="2-Hacid_dh"/>
    <property type="match status" value="1"/>
</dbReference>
<proteinExistence type="inferred from homology"/>
<dbReference type="InterPro" id="IPR006140">
    <property type="entry name" value="D-isomer_DH_NAD-bd"/>
</dbReference>
<dbReference type="PANTHER" id="PTHR10996:SF178">
    <property type="entry name" value="2-HYDROXYACID DEHYDROGENASE YGL185C-RELATED"/>
    <property type="match status" value="1"/>
</dbReference>